<comment type="caution">
    <text evidence="11">The sequence shown here is derived from an EMBL/GenBank/DDBJ whole genome shotgun (WGS) entry which is preliminary data.</text>
</comment>
<dbReference type="AlphaFoldDB" id="A0A2H5XCP4"/>
<dbReference type="PRINTS" id="PR00344">
    <property type="entry name" value="BCTRLSENSOR"/>
</dbReference>
<dbReference type="InterPro" id="IPR035965">
    <property type="entry name" value="PAS-like_dom_sf"/>
</dbReference>
<dbReference type="SMART" id="SM00387">
    <property type="entry name" value="HATPase_c"/>
    <property type="match status" value="1"/>
</dbReference>
<dbReference type="InterPro" id="IPR005467">
    <property type="entry name" value="His_kinase_dom"/>
</dbReference>
<dbReference type="Gene3D" id="1.10.287.130">
    <property type="match status" value="1"/>
</dbReference>
<dbReference type="SUPFAM" id="SSF55874">
    <property type="entry name" value="ATPase domain of HSP90 chaperone/DNA topoisomerase II/histidine kinase"/>
    <property type="match status" value="1"/>
</dbReference>
<feature type="domain" description="Histidine kinase" evidence="9">
    <location>
        <begin position="807"/>
        <end position="1014"/>
    </location>
</feature>
<reference evidence="12" key="1">
    <citation type="submission" date="2017-09" db="EMBL/GenBank/DDBJ databases">
        <title>Metaegenomics of thermophilic ammonia-oxidizing enrichment culture.</title>
        <authorList>
            <person name="Kato S."/>
            <person name="Suzuki K."/>
        </authorList>
    </citation>
    <scope>NUCLEOTIDE SEQUENCE [LARGE SCALE GENOMIC DNA]</scope>
</reference>
<dbReference type="NCBIfam" id="TIGR00229">
    <property type="entry name" value="sensory_box"/>
    <property type="match status" value="1"/>
</dbReference>
<dbReference type="SUPFAM" id="SSF55785">
    <property type="entry name" value="PYP-like sensor domain (PAS domain)"/>
    <property type="match status" value="2"/>
</dbReference>
<organism evidence="11 12">
    <name type="scientific">Candidatus Fervidibacter japonicus</name>
    <dbReference type="NCBI Taxonomy" id="2035412"/>
    <lineage>
        <taxon>Bacteria</taxon>
        <taxon>Candidatus Fervidibacterota</taxon>
        <taxon>Candidatus Fervidibacter</taxon>
    </lineage>
</organism>
<dbReference type="Pfam" id="PF13185">
    <property type="entry name" value="GAF_2"/>
    <property type="match status" value="1"/>
</dbReference>
<dbReference type="SMART" id="SM00091">
    <property type="entry name" value="PAS"/>
    <property type="match status" value="2"/>
</dbReference>
<dbReference type="Gene3D" id="3.30.450.20">
    <property type="entry name" value="PAS domain"/>
    <property type="match status" value="2"/>
</dbReference>
<dbReference type="CDD" id="cd00130">
    <property type="entry name" value="PAS"/>
    <property type="match status" value="1"/>
</dbReference>
<dbReference type="InterPro" id="IPR036890">
    <property type="entry name" value="HATPase_C_sf"/>
</dbReference>
<evidence type="ECO:0000256" key="7">
    <source>
        <dbReference type="ARBA" id="ARBA00022840"/>
    </source>
</evidence>
<dbReference type="GO" id="GO:0000155">
    <property type="term" value="F:phosphorelay sensor kinase activity"/>
    <property type="evidence" value="ECO:0007669"/>
    <property type="project" value="InterPro"/>
</dbReference>
<dbReference type="PROSITE" id="PS50109">
    <property type="entry name" value="HIS_KIN"/>
    <property type="match status" value="1"/>
</dbReference>
<dbReference type="InterPro" id="IPR000014">
    <property type="entry name" value="PAS"/>
</dbReference>
<dbReference type="PROSITE" id="PS50112">
    <property type="entry name" value="PAS"/>
    <property type="match status" value="1"/>
</dbReference>
<dbReference type="SMART" id="SM00065">
    <property type="entry name" value="GAF"/>
    <property type="match status" value="2"/>
</dbReference>
<dbReference type="Gene3D" id="3.30.565.10">
    <property type="entry name" value="Histidine kinase-like ATPase, C-terminal domain"/>
    <property type="match status" value="1"/>
</dbReference>
<dbReference type="InterPro" id="IPR013656">
    <property type="entry name" value="PAS_4"/>
</dbReference>
<evidence type="ECO:0000256" key="4">
    <source>
        <dbReference type="ARBA" id="ARBA00022679"/>
    </source>
</evidence>
<keyword evidence="4 11" id="KW-0808">Transferase</keyword>
<dbReference type="GO" id="GO:0005524">
    <property type="term" value="F:ATP binding"/>
    <property type="evidence" value="ECO:0007669"/>
    <property type="project" value="UniProtKB-KW"/>
</dbReference>
<evidence type="ECO:0000256" key="5">
    <source>
        <dbReference type="ARBA" id="ARBA00022741"/>
    </source>
</evidence>
<dbReference type="InterPro" id="IPR029016">
    <property type="entry name" value="GAF-like_dom_sf"/>
</dbReference>
<dbReference type="SUPFAM" id="SSF55781">
    <property type="entry name" value="GAF domain-like"/>
    <property type="match status" value="2"/>
</dbReference>
<evidence type="ECO:0000256" key="2">
    <source>
        <dbReference type="ARBA" id="ARBA00012438"/>
    </source>
</evidence>
<dbReference type="SMART" id="SM00388">
    <property type="entry name" value="HisKA"/>
    <property type="match status" value="1"/>
</dbReference>
<gene>
    <name evidence="11" type="primary">zraS_1</name>
    <name evidence="11" type="ORF">HRbin17_01470</name>
</gene>
<dbReference type="InterPro" id="IPR036097">
    <property type="entry name" value="HisK_dim/P_sf"/>
</dbReference>
<dbReference type="InterPro" id="IPR003018">
    <property type="entry name" value="GAF"/>
</dbReference>
<feature type="domain" description="PAS" evidence="10">
    <location>
        <begin position="157"/>
        <end position="212"/>
    </location>
</feature>
<evidence type="ECO:0000313" key="11">
    <source>
        <dbReference type="EMBL" id="GBC98951.1"/>
    </source>
</evidence>
<sequence length="1015" mass="112661">MATQMQHDAASIAARATDKWLNALCADDSVKVLRVRWETMRSALQQVIETLLDTLADDGWQQAVYQPLKTLQFLADQLNLPLPETLTAFLRLRPVLVEALTERLGDAQSARDRVTAVWDEGIVRLVTARQHLSQIALEAAHRKYLALFEQASDAFLLIRMDEKGTIVEANEAAAKLTGYDRAALIGASALTLAPDDDRLTYARALQRLRRDGQVRLPSVPLLRRDGTRVQVDLSGSLLRFNGETYALCAARNITEQAKMQEELERVIAERTQELQAALERERHRAAQLAVLADIAAHALVATDLAALYQAAVNAVHRYLHLYNAAVFVVDAERGELELAACRGAYETVWTRGHRQRIETGVLGWVARTGDPVVVNEVSQDPRYFRATPQEAATQAELVVPIKVEGVVIGVVDLQSDRPNDFDDDDLHMAQAVADQLAHAVQALQNFQRVRLLQELNEQIVRSLPDAVALLNERGEVIAANDLFCQGLCAQPSERALGRLWHEVLPSDFLHACTASGVNLAAAIDAALKRGEPAFFAEIPHRDTWWDLRVIPAHSGQSCRVTLYLRDASLRVRRIYQLETLLAIGQAMESTIDLHPLLHAILTAATAGPGLGFNRAILFLVDKEAQMLRVAMAVGALTAEEAYATWARLAAERKTLWDFLREYPGDTAVRQAPLMQRVHDLVVRLDEDNLLTLCLRRHEPLRIANPRGELRLPERLRQVLSDSDAICVPLVAQEEPLGLIVADNAFSRHPITEEAERLLRLFASSASIALRNAQLIAQLKDALRREQAMREQLVHSERLAAIGELAAKVAHDLRSPLVTIGGYARQLERHPSDPERVMRNAQIIVDEVERLERQLRDLLDFAKPSPPKPQRCALTELVQRLVEVHRPSMEAGRVRVVAELSDDPCWVLADEMQIERLLMNLWRNAVEAMPDGGVLTVKVWRDGAQVRLRIKDTGVGISPEALPHIFKPFYTTKHGGTGLGLAIAQKIVAEHSGTLEIHSEVGVGTTVDIALPAAPA</sequence>
<dbReference type="Pfam" id="PF02518">
    <property type="entry name" value="HATPase_c"/>
    <property type="match status" value="1"/>
</dbReference>
<name>A0A2H5XCP4_9BACT</name>
<dbReference type="SUPFAM" id="SSF47384">
    <property type="entry name" value="Homodimeric domain of signal transducing histidine kinase"/>
    <property type="match status" value="1"/>
</dbReference>
<dbReference type="EC" id="2.7.13.3" evidence="2"/>
<dbReference type="Gene3D" id="3.30.450.40">
    <property type="match status" value="2"/>
</dbReference>
<proteinExistence type="predicted"/>
<protein>
    <recommendedName>
        <fullName evidence="2">histidine kinase</fullName>
        <ecNumber evidence="2">2.7.13.3</ecNumber>
    </recommendedName>
</protein>
<keyword evidence="5" id="KW-0547">Nucleotide-binding</keyword>
<keyword evidence="3" id="KW-0597">Phosphoprotein</keyword>
<dbReference type="InterPro" id="IPR003594">
    <property type="entry name" value="HATPase_dom"/>
</dbReference>
<dbReference type="Pfam" id="PF08448">
    <property type="entry name" value="PAS_4"/>
    <property type="match status" value="1"/>
</dbReference>
<keyword evidence="6" id="KW-0418">Kinase</keyword>
<evidence type="ECO:0000259" key="10">
    <source>
        <dbReference type="PROSITE" id="PS50112"/>
    </source>
</evidence>
<dbReference type="Proteomes" id="UP000236173">
    <property type="component" value="Unassembled WGS sequence"/>
</dbReference>
<evidence type="ECO:0000259" key="9">
    <source>
        <dbReference type="PROSITE" id="PS50109"/>
    </source>
</evidence>
<comment type="catalytic activity">
    <reaction evidence="1">
        <text>ATP + protein L-histidine = ADP + protein N-phospho-L-histidine.</text>
        <dbReference type="EC" id="2.7.13.3"/>
    </reaction>
</comment>
<keyword evidence="8" id="KW-0902">Two-component regulatory system</keyword>
<dbReference type="Pfam" id="PF01590">
    <property type="entry name" value="GAF"/>
    <property type="match status" value="1"/>
</dbReference>
<evidence type="ECO:0000256" key="1">
    <source>
        <dbReference type="ARBA" id="ARBA00000085"/>
    </source>
</evidence>
<dbReference type="InterPro" id="IPR003661">
    <property type="entry name" value="HisK_dim/P_dom"/>
</dbReference>
<dbReference type="CDD" id="cd00075">
    <property type="entry name" value="HATPase"/>
    <property type="match status" value="1"/>
</dbReference>
<evidence type="ECO:0000256" key="8">
    <source>
        <dbReference type="ARBA" id="ARBA00023012"/>
    </source>
</evidence>
<accession>A0A2H5XCP4</accession>
<dbReference type="Pfam" id="PF00512">
    <property type="entry name" value="HisKA"/>
    <property type="match status" value="1"/>
</dbReference>
<evidence type="ECO:0000256" key="3">
    <source>
        <dbReference type="ARBA" id="ARBA00022553"/>
    </source>
</evidence>
<dbReference type="PANTHER" id="PTHR43065:SF10">
    <property type="entry name" value="PEROXIDE STRESS-ACTIVATED HISTIDINE KINASE MAK3"/>
    <property type="match status" value="1"/>
</dbReference>
<dbReference type="EMBL" id="BEHT01000018">
    <property type="protein sequence ID" value="GBC98951.1"/>
    <property type="molecule type" value="Genomic_DNA"/>
</dbReference>
<dbReference type="CDD" id="cd00082">
    <property type="entry name" value="HisKA"/>
    <property type="match status" value="1"/>
</dbReference>
<evidence type="ECO:0000313" key="12">
    <source>
        <dbReference type="Proteomes" id="UP000236173"/>
    </source>
</evidence>
<dbReference type="Pfam" id="PF13426">
    <property type="entry name" value="PAS_9"/>
    <property type="match status" value="1"/>
</dbReference>
<evidence type="ECO:0000256" key="6">
    <source>
        <dbReference type="ARBA" id="ARBA00022777"/>
    </source>
</evidence>
<dbReference type="PANTHER" id="PTHR43065">
    <property type="entry name" value="SENSOR HISTIDINE KINASE"/>
    <property type="match status" value="1"/>
</dbReference>
<keyword evidence="7" id="KW-0067">ATP-binding</keyword>
<dbReference type="InterPro" id="IPR004358">
    <property type="entry name" value="Sig_transdc_His_kin-like_C"/>
</dbReference>